<organism evidence="2 3">
    <name type="scientific">Thamnocephalis sphaerospora</name>
    <dbReference type="NCBI Taxonomy" id="78915"/>
    <lineage>
        <taxon>Eukaryota</taxon>
        <taxon>Fungi</taxon>
        <taxon>Fungi incertae sedis</taxon>
        <taxon>Zoopagomycota</taxon>
        <taxon>Zoopagomycotina</taxon>
        <taxon>Zoopagomycetes</taxon>
        <taxon>Zoopagales</taxon>
        <taxon>Sigmoideomycetaceae</taxon>
        <taxon>Thamnocephalis</taxon>
    </lineage>
</organism>
<dbReference type="SMART" id="SM00317">
    <property type="entry name" value="SET"/>
    <property type="match status" value="1"/>
</dbReference>
<dbReference type="PIRSF" id="PIRSF022536">
    <property type="entry name" value="A612L_SET"/>
    <property type="match status" value="1"/>
</dbReference>
<feature type="domain" description="SET" evidence="1">
    <location>
        <begin position="12"/>
        <end position="114"/>
    </location>
</feature>
<dbReference type="InterPro" id="IPR001214">
    <property type="entry name" value="SET_dom"/>
</dbReference>
<reference evidence="3" key="1">
    <citation type="journal article" date="2018" name="Nat. Microbiol.">
        <title>Leveraging single-cell genomics to expand the fungal tree of life.</title>
        <authorList>
            <person name="Ahrendt S.R."/>
            <person name="Quandt C.A."/>
            <person name="Ciobanu D."/>
            <person name="Clum A."/>
            <person name="Salamov A."/>
            <person name="Andreopoulos B."/>
            <person name="Cheng J.F."/>
            <person name="Woyke T."/>
            <person name="Pelin A."/>
            <person name="Henrissat B."/>
            <person name="Reynolds N.K."/>
            <person name="Benny G.L."/>
            <person name="Smith M.E."/>
            <person name="James T.Y."/>
            <person name="Grigoriev I.V."/>
        </authorList>
    </citation>
    <scope>NUCLEOTIDE SEQUENCE [LARGE SCALE GENOMIC DNA]</scope>
    <source>
        <strain evidence="3">RSA 1356</strain>
    </source>
</reference>
<dbReference type="GO" id="GO:0062122">
    <property type="term" value="F:histone H3K37 methyltransferase activity"/>
    <property type="evidence" value="ECO:0007669"/>
    <property type="project" value="InterPro"/>
</dbReference>
<dbReference type="EMBL" id="KZ993079">
    <property type="protein sequence ID" value="RKP05609.1"/>
    <property type="molecule type" value="Genomic_DNA"/>
</dbReference>
<dbReference type="SUPFAM" id="SSF82199">
    <property type="entry name" value="SET domain"/>
    <property type="match status" value="1"/>
</dbReference>
<dbReference type="InterPro" id="IPR009207">
    <property type="entry name" value="SET7_MeTrfase"/>
</dbReference>
<proteinExistence type="predicted"/>
<dbReference type="InterPro" id="IPR046341">
    <property type="entry name" value="SET_dom_sf"/>
</dbReference>
<dbReference type="AlphaFoldDB" id="A0A4V1IVX8"/>
<evidence type="ECO:0000313" key="3">
    <source>
        <dbReference type="Proteomes" id="UP000271241"/>
    </source>
</evidence>
<keyword evidence="3" id="KW-1185">Reference proteome</keyword>
<accession>A0A4V1IVX8</accession>
<evidence type="ECO:0000313" key="2">
    <source>
        <dbReference type="EMBL" id="RKP05609.1"/>
    </source>
</evidence>
<dbReference type="PROSITE" id="PS50280">
    <property type="entry name" value="SET"/>
    <property type="match status" value="1"/>
</dbReference>
<name>A0A4V1IVX8_9FUNG</name>
<dbReference type="Pfam" id="PF00856">
    <property type="entry name" value="SET"/>
    <property type="match status" value="1"/>
</dbReference>
<feature type="non-terminal residue" evidence="2">
    <location>
        <position position="119"/>
    </location>
</feature>
<evidence type="ECO:0000259" key="1">
    <source>
        <dbReference type="PROSITE" id="PS50280"/>
    </source>
</evidence>
<gene>
    <name evidence="2" type="ORF">THASP1DRAFT_2977</name>
</gene>
<feature type="non-terminal residue" evidence="2">
    <location>
        <position position="1"/>
    </location>
</feature>
<sequence length="119" mass="13378">DEDAIPLLDRRAPLIVRQHPQKGRGVYASAALPPHTLLDVAPVLLMETLCPPFDHYTFRWPGARPHALALGIGSLLNHARRPNTYFLRDTANGLVRFYTMRAVAAGEELCISYGDRLWF</sequence>
<dbReference type="Gene3D" id="2.170.270.10">
    <property type="entry name" value="SET domain"/>
    <property type="match status" value="1"/>
</dbReference>
<dbReference type="OrthoDB" id="3180714at2759"/>
<dbReference type="STRING" id="78915.A0A4V1IVX8"/>
<dbReference type="Proteomes" id="UP000271241">
    <property type="component" value="Unassembled WGS sequence"/>
</dbReference>
<protein>
    <recommendedName>
        <fullName evidence="1">SET domain-containing protein</fullName>
    </recommendedName>
</protein>